<organism evidence="1 2">
    <name type="scientific">Bradyrhizobium elkanii</name>
    <dbReference type="NCBI Taxonomy" id="29448"/>
    <lineage>
        <taxon>Bacteria</taxon>
        <taxon>Pseudomonadati</taxon>
        <taxon>Pseudomonadota</taxon>
        <taxon>Alphaproteobacteria</taxon>
        <taxon>Hyphomicrobiales</taxon>
        <taxon>Nitrobacteraceae</taxon>
        <taxon>Bradyrhizobium</taxon>
    </lineage>
</organism>
<accession>A0A8I1Y8N2</accession>
<dbReference type="RefSeq" id="WP_172646778.1">
    <property type="nucleotide sequence ID" value="NZ_JAFICZ010000001.1"/>
</dbReference>
<gene>
    <name evidence="1" type="ORF">JOH49_003614</name>
</gene>
<proteinExistence type="predicted"/>
<name>A0A8I1Y8N2_BRAEL</name>
<evidence type="ECO:0000313" key="2">
    <source>
        <dbReference type="Proteomes" id="UP000673383"/>
    </source>
</evidence>
<dbReference type="EMBL" id="JAFICZ010000001">
    <property type="protein sequence ID" value="MBP1293861.1"/>
    <property type="molecule type" value="Genomic_DNA"/>
</dbReference>
<dbReference type="AlphaFoldDB" id="A0A8I1Y8N2"/>
<comment type="caution">
    <text evidence="1">The sequence shown here is derived from an EMBL/GenBank/DDBJ whole genome shotgun (WGS) entry which is preliminary data.</text>
</comment>
<sequence>MRGWRLQAENVERLLTQIKDTPTDKSRFAGAVPANDAASSKHIYAIEEIAARSGGQRLLSMMSGAT</sequence>
<protein>
    <submittedName>
        <fullName evidence="1">Uncharacterized protein</fullName>
    </submittedName>
</protein>
<reference evidence="1" key="1">
    <citation type="submission" date="2021-02" db="EMBL/GenBank/DDBJ databases">
        <title>Genomic Encyclopedia of Type Strains, Phase IV (KMG-V): Genome sequencing to study the core and pangenomes of soil and plant-associated prokaryotes.</title>
        <authorList>
            <person name="Whitman W."/>
        </authorList>
    </citation>
    <scope>NUCLEOTIDE SEQUENCE</scope>
    <source>
        <strain evidence="1">USDA 406</strain>
    </source>
</reference>
<dbReference type="Proteomes" id="UP000673383">
    <property type="component" value="Unassembled WGS sequence"/>
</dbReference>
<evidence type="ECO:0000313" key="1">
    <source>
        <dbReference type="EMBL" id="MBP1293861.1"/>
    </source>
</evidence>